<dbReference type="Proteomes" id="UP000886881">
    <property type="component" value="Unassembled WGS sequence"/>
</dbReference>
<gene>
    <name evidence="1" type="ORF">IAC35_00695</name>
</gene>
<name>A0A9D1GM14_9BACT</name>
<comment type="caution">
    <text evidence="1">The sequence shown here is derived from an EMBL/GenBank/DDBJ whole genome shotgun (WGS) entry which is preliminary data.</text>
</comment>
<sequence>MKKISLIIIGIVALISAAVFLKVFSFRATSHDSLFEANVEALTQQEEGGGDLGWAGCSTNYTGDFCQTYEVGGVTFYLNYFNPLKDILI</sequence>
<accession>A0A9D1GM14</accession>
<evidence type="ECO:0000313" key="1">
    <source>
        <dbReference type="EMBL" id="HIT46356.1"/>
    </source>
</evidence>
<reference evidence="1" key="2">
    <citation type="journal article" date="2021" name="PeerJ">
        <title>Extensive microbial diversity within the chicken gut microbiome revealed by metagenomics and culture.</title>
        <authorList>
            <person name="Gilroy R."/>
            <person name="Ravi A."/>
            <person name="Getino M."/>
            <person name="Pursley I."/>
            <person name="Horton D.L."/>
            <person name="Alikhan N.F."/>
            <person name="Baker D."/>
            <person name="Gharbi K."/>
            <person name="Hall N."/>
            <person name="Watson M."/>
            <person name="Adriaenssens E.M."/>
            <person name="Foster-Nyarko E."/>
            <person name="Jarju S."/>
            <person name="Secka A."/>
            <person name="Antonio M."/>
            <person name="Oren A."/>
            <person name="Chaudhuri R.R."/>
            <person name="La Ragione R."/>
            <person name="Hildebrand F."/>
            <person name="Pallen M.J."/>
        </authorList>
    </citation>
    <scope>NUCLEOTIDE SEQUENCE</scope>
    <source>
        <strain evidence="1">ChiHecec2B26-709</strain>
    </source>
</reference>
<dbReference type="AlphaFoldDB" id="A0A9D1GM14"/>
<organism evidence="1 2">
    <name type="scientific">Candidatus Cryptobacteroides merdipullorum</name>
    <dbReference type="NCBI Taxonomy" id="2840771"/>
    <lineage>
        <taxon>Bacteria</taxon>
        <taxon>Pseudomonadati</taxon>
        <taxon>Bacteroidota</taxon>
        <taxon>Bacteroidia</taxon>
        <taxon>Bacteroidales</taxon>
        <taxon>Candidatus Cryptobacteroides</taxon>
    </lineage>
</organism>
<protein>
    <submittedName>
        <fullName evidence="1">Uncharacterized protein</fullName>
    </submittedName>
</protein>
<dbReference type="EMBL" id="DVLC01000012">
    <property type="protein sequence ID" value="HIT46356.1"/>
    <property type="molecule type" value="Genomic_DNA"/>
</dbReference>
<proteinExistence type="predicted"/>
<evidence type="ECO:0000313" key="2">
    <source>
        <dbReference type="Proteomes" id="UP000886881"/>
    </source>
</evidence>
<reference evidence="1" key="1">
    <citation type="submission" date="2020-10" db="EMBL/GenBank/DDBJ databases">
        <authorList>
            <person name="Gilroy R."/>
        </authorList>
    </citation>
    <scope>NUCLEOTIDE SEQUENCE</scope>
    <source>
        <strain evidence="1">ChiHecec2B26-709</strain>
    </source>
</reference>